<dbReference type="Proteomes" id="UP000030651">
    <property type="component" value="Unassembled WGS sequence"/>
</dbReference>
<dbReference type="InterPro" id="IPR018839">
    <property type="entry name" value="Tscrpt-silencing_Clr2_C"/>
</dbReference>
<feature type="domain" description="Cryptic loci regulator 2 C-terminal" evidence="2">
    <location>
        <begin position="433"/>
        <end position="549"/>
    </location>
</feature>
<evidence type="ECO:0000259" key="3">
    <source>
        <dbReference type="Pfam" id="PF16761"/>
    </source>
</evidence>
<evidence type="ECO:0008006" key="6">
    <source>
        <dbReference type="Google" id="ProtNLM"/>
    </source>
</evidence>
<dbReference type="GeneID" id="19269263"/>
<dbReference type="HOGENOM" id="CLU_029547_1_0_1"/>
<evidence type="ECO:0000256" key="1">
    <source>
        <dbReference type="SAM" id="MobiDB-lite"/>
    </source>
</evidence>
<dbReference type="InterPro" id="IPR031915">
    <property type="entry name" value="Clr2_N"/>
</dbReference>
<feature type="compositionally biased region" description="Low complexity" evidence="1">
    <location>
        <begin position="195"/>
        <end position="234"/>
    </location>
</feature>
<protein>
    <recommendedName>
        <fullName evidence="6">Cryptic loci regulator 2 N-terminal domain-containing protein</fullName>
    </recommendedName>
</protein>
<feature type="compositionally biased region" description="Low complexity" evidence="1">
    <location>
        <begin position="242"/>
        <end position="252"/>
    </location>
</feature>
<dbReference type="PANTHER" id="PTHR38046">
    <property type="entry name" value="CRYPTIC LOCI REGULATOR 2"/>
    <property type="match status" value="1"/>
</dbReference>
<dbReference type="GO" id="GO:0033553">
    <property type="term" value="C:rDNA heterochromatin"/>
    <property type="evidence" value="ECO:0007669"/>
    <property type="project" value="TreeGrafter"/>
</dbReference>
<dbReference type="InParanoid" id="W3X8M3"/>
<keyword evidence="5" id="KW-1185">Reference proteome</keyword>
<dbReference type="GO" id="GO:0070824">
    <property type="term" value="C:SHREC complex"/>
    <property type="evidence" value="ECO:0007669"/>
    <property type="project" value="InterPro"/>
</dbReference>
<feature type="domain" description="Cryptic loci regulator 2 N-terminal" evidence="3">
    <location>
        <begin position="83"/>
        <end position="157"/>
    </location>
</feature>
<dbReference type="OMA" id="RFYPTHR"/>
<dbReference type="eggNOG" id="ENOG502S16G">
    <property type="taxonomic scope" value="Eukaryota"/>
</dbReference>
<dbReference type="RefSeq" id="XP_007831022.1">
    <property type="nucleotide sequence ID" value="XM_007832831.1"/>
</dbReference>
<dbReference type="GO" id="GO:0030466">
    <property type="term" value="P:silent mating-type cassette heterochromatin formation"/>
    <property type="evidence" value="ECO:0007669"/>
    <property type="project" value="TreeGrafter"/>
</dbReference>
<dbReference type="PANTHER" id="PTHR38046:SF1">
    <property type="entry name" value="CRYPTIC LOCI REGULATOR 2"/>
    <property type="match status" value="1"/>
</dbReference>
<accession>W3X8M3</accession>
<organism evidence="4 5">
    <name type="scientific">Pestalotiopsis fici (strain W106-1 / CGMCC3.15140)</name>
    <dbReference type="NCBI Taxonomy" id="1229662"/>
    <lineage>
        <taxon>Eukaryota</taxon>
        <taxon>Fungi</taxon>
        <taxon>Dikarya</taxon>
        <taxon>Ascomycota</taxon>
        <taxon>Pezizomycotina</taxon>
        <taxon>Sordariomycetes</taxon>
        <taxon>Xylariomycetidae</taxon>
        <taxon>Amphisphaeriales</taxon>
        <taxon>Sporocadaceae</taxon>
        <taxon>Pestalotiopsis</taxon>
    </lineage>
</organism>
<dbReference type="KEGG" id="pfy:PFICI_04250"/>
<name>W3X8M3_PESFW</name>
<feature type="region of interest" description="Disordered" evidence="1">
    <location>
        <begin position="175"/>
        <end position="267"/>
    </location>
</feature>
<gene>
    <name evidence="4" type="ORF">PFICI_04250</name>
</gene>
<dbReference type="Pfam" id="PF16761">
    <property type="entry name" value="Clr2_transil"/>
    <property type="match status" value="1"/>
</dbReference>
<reference evidence="5" key="1">
    <citation type="journal article" date="2015" name="BMC Genomics">
        <title>Genomic and transcriptomic analysis of the endophytic fungus Pestalotiopsis fici reveals its lifestyle and high potential for synthesis of natural products.</title>
        <authorList>
            <person name="Wang X."/>
            <person name="Zhang X."/>
            <person name="Liu L."/>
            <person name="Xiang M."/>
            <person name="Wang W."/>
            <person name="Sun X."/>
            <person name="Che Y."/>
            <person name="Guo L."/>
            <person name="Liu G."/>
            <person name="Guo L."/>
            <person name="Wang C."/>
            <person name="Yin W.B."/>
            <person name="Stadler M."/>
            <person name="Zhang X."/>
            <person name="Liu X."/>
        </authorList>
    </citation>
    <scope>NUCLEOTIDE SEQUENCE [LARGE SCALE GENOMIC DNA]</scope>
    <source>
        <strain evidence="5">W106-1 / CGMCC3.15140</strain>
    </source>
</reference>
<proteinExistence type="predicted"/>
<dbReference type="Pfam" id="PF10383">
    <property type="entry name" value="Clr2"/>
    <property type="match status" value="1"/>
</dbReference>
<dbReference type="OrthoDB" id="2421327at2759"/>
<evidence type="ECO:0000313" key="4">
    <source>
        <dbReference type="EMBL" id="ETS82374.1"/>
    </source>
</evidence>
<dbReference type="GO" id="GO:0031934">
    <property type="term" value="C:mating-type region heterochromatin"/>
    <property type="evidence" value="ECO:0007669"/>
    <property type="project" value="TreeGrafter"/>
</dbReference>
<dbReference type="EMBL" id="KI912111">
    <property type="protein sequence ID" value="ETS82374.1"/>
    <property type="molecule type" value="Genomic_DNA"/>
</dbReference>
<sequence>MAAVVAGAGGQLNPSRQVFEFALRSTSSDGKLWPEEQYKAAERLNPDDSEIDKRKYQEFLLKLGGLLRDQFLIRDPVARTRNYILKELPENYHIRRKPKTKADKDKRENHDYFIYGHPLSDRSGNPRSYATANEFFHHLIWIIGGSNDQGDCACKLCNKSAKHEPEALKKRITAATGPVSAHGSPAASPALQATSMRRSASASSVNKSQALPRAAVQPQPAAVPHQQQQQQQQPIPVPVPAAPAAAVSTAAPAPTPVPAPTPSHMQTPVHIPVNAASSSNLTQIQTEARPSPEEIVIFREGEIVWYKNNNAWRLGVVLEIVPPNGAGNDQPKCLIKPLAHSAIQLENVLKTEPDMRPYLAFSVPPVNMREIQGRKMSQVDWHQYSQYAGGDRQKQEMLGLEASKLAVAEINDSYSTFNNYAINPIDPNKQSVGGLFLGAERICVNEAVRYRLRSNENNPTWIKSLPVVMHLREIYVAADGLHFVGDIYRLEERAMQQPMPTHGPLPAAMIREQQFRSEIRKRAGTRFDWVLISQNQDRDETSIRGRFYEAAKLLPIIDLANFQAALSRGIVSDVQSYLNTRLETLSTATDRRKQNRREALSTAVPDGFFLSFGPDIRE</sequence>
<dbReference type="AlphaFoldDB" id="W3X8M3"/>
<evidence type="ECO:0000259" key="2">
    <source>
        <dbReference type="Pfam" id="PF10383"/>
    </source>
</evidence>
<dbReference type="InterPro" id="IPR038986">
    <property type="entry name" value="Clr2"/>
</dbReference>
<evidence type="ECO:0000313" key="5">
    <source>
        <dbReference type="Proteomes" id="UP000030651"/>
    </source>
</evidence>